<proteinExistence type="inferred from homology"/>
<dbReference type="EMBL" id="CYSR01000037">
    <property type="protein sequence ID" value="CUI01886.1"/>
    <property type="molecule type" value="Genomic_DNA"/>
</dbReference>
<keyword evidence="1" id="KW-1277">Toxin-antitoxin system</keyword>
<evidence type="ECO:0000256" key="2">
    <source>
        <dbReference type="PIRNR" id="PIRNR029218"/>
    </source>
</evidence>
<sequence length="100" mass="11687">MPETPKEVRLSPRAVSDLEAIWLYTFETWSLEQAETYHRSIIARLDRLARGELDGADAGHIRARYRKLAVGSHIAFYRETDFGVEVIRILHQAMDFDRHF</sequence>
<dbReference type="InterPro" id="IPR035093">
    <property type="entry name" value="RelE/ParE_toxin_dom_sf"/>
</dbReference>
<dbReference type="PIRSF" id="PIRSF029218">
    <property type="entry name" value="ParE"/>
    <property type="match status" value="1"/>
</dbReference>
<name>A0A0P1HE71_9RHOB</name>
<evidence type="ECO:0000313" key="4">
    <source>
        <dbReference type="Proteomes" id="UP000051326"/>
    </source>
</evidence>
<evidence type="ECO:0000256" key="1">
    <source>
        <dbReference type="ARBA" id="ARBA00022649"/>
    </source>
</evidence>
<reference evidence="3 4" key="1">
    <citation type="submission" date="2015-09" db="EMBL/GenBank/DDBJ databases">
        <authorList>
            <consortium name="Swine Surveillance"/>
        </authorList>
    </citation>
    <scope>NUCLEOTIDE SEQUENCE [LARGE SCALE GENOMIC DNA]</scope>
    <source>
        <strain evidence="3 4">CECT 8399</strain>
    </source>
</reference>
<dbReference type="RefSeq" id="WP_058287875.1">
    <property type="nucleotide sequence ID" value="NZ_CYSR01000037.1"/>
</dbReference>
<comment type="similarity">
    <text evidence="2">Belongs to the RelE toxin family.</text>
</comment>
<dbReference type="InterPro" id="IPR028344">
    <property type="entry name" value="ParE1/4"/>
</dbReference>
<evidence type="ECO:0000313" key="3">
    <source>
        <dbReference type="EMBL" id="CUI01886.1"/>
    </source>
</evidence>
<dbReference type="Proteomes" id="UP000051326">
    <property type="component" value="Unassembled WGS sequence"/>
</dbReference>
<dbReference type="Gene3D" id="3.30.2310.20">
    <property type="entry name" value="RelE-like"/>
    <property type="match status" value="1"/>
</dbReference>
<gene>
    <name evidence="3" type="primary">parE1</name>
    <name evidence="3" type="ORF">PHA8399_04035</name>
</gene>
<dbReference type="AlphaFoldDB" id="A0A0P1HE71"/>
<accession>A0A0P1HE71</accession>
<dbReference type="Pfam" id="PF05016">
    <property type="entry name" value="ParE_toxin"/>
    <property type="match status" value="1"/>
</dbReference>
<dbReference type="STRING" id="1396826.PHA8399_04035"/>
<protein>
    <recommendedName>
        <fullName evidence="2">Toxin</fullName>
    </recommendedName>
</protein>
<dbReference type="InterPro" id="IPR007712">
    <property type="entry name" value="RelE/ParE_toxin"/>
</dbReference>
<organism evidence="3 4">
    <name type="scientific">Leisingera aquaemixtae</name>
    <dbReference type="NCBI Taxonomy" id="1396826"/>
    <lineage>
        <taxon>Bacteria</taxon>
        <taxon>Pseudomonadati</taxon>
        <taxon>Pseudomonadota</taxon>
        <taxon>Alphaproteobacteria</taxon>
        <taxon>Rhodobacterales</taxon>
        <taxon>Roseobacteraceae</taxon>
        <taxon>Leisingera</taxon>
    </lineage>
</organism>